<keyword evidence="3" id="KW-1185">Reference proteome</keyword>
<name>A0ABW0QVL4_9BACL</name>
<keyword evidence="2" id="KW-0808">Transferase</keyword>
<dbReference type="GO" id="GO:0016746">
    <property type="term" value="F:acyltransferase activity"/>
    <property type="evidence" value="ECO:0007669"/>
    <property type="project" value="UniProtKB-KW"/>
</dbReference>
<dbReference type="EMBL" id="JBHSNC010000013">
    <property type="protein sequence ID" value="MFC5528813.1"/>
    <property type="molecule type" value="Genomic_DNA"/>
</dbReference>
<proteinExistence type="predicted"/>
<accession>A0ABW0QVL4</accession>
<feature type="domain" description="N-acetyltransferase" evidence="1">
    <location>
        <begin position="125"/>
        <end position="269"/>
    </location>
</feature>
<evidence type="ECO:0000313" key="3">
    <source>
        <dbReference type="Proteomes" id="UP001596108"/>
    </source>
</evidence>
<dbReference type="Pfam" id="PF00583">
    <property type="entry name" value="Acetyltransf_1"/>
    <property type="match status" value="1"/>
</dbReference>
<dbReference type="Proteomes" id="UP001596108">
    <property type="component" value="Unassembled WGS sequence"/>
</dbReference>
<sequence>MAAHTDALQAAIRDNMVQFYVEIGTSNPQVEYVHDDRITLYMTGIPYPMLNRVIETRVTSVPELSDQVRDTANYYRRNDMPAIWLNWSLNEPSELPGLLEAQDFQKIGTMPGMALRLRDLAQERADIPNFEVKQVCDKDDLERYARIVQAAFGFPEVVSQAFQQYFMGVGFGENAPIRHYLGWLDGVPVATVSSFVHDGTVGIYNVATLESARGRGIGGAITLHPLLEAKAIGCEAAILHATPQGYPVYKKIGFQELVQVEMYLMQKGL</sequence>
<dbReference type="InterPro" id="IPR016181">
    <property type="entry name" value="Acyl_CoA_acyltransferase"/>
</dbReference>
<dbReference type="InterPro" id="IPR000182">
    <property type="entry name" value="GNAT_dom"/>
</dbReference>
<dbReference type="PROSITE" id="PS51186">
    <property type="entry name" value="GNAT"/>
    <property type="match status" value="1"/>
</dbReference>
<dbReference type="RefSeq" id="WP_378110679.1">
    <property type="nucleotide sequence ID" value="NZ_JBHSNC010000013.1"/>
</dbReference>
<dbReference type="SUPFAM" id="SSF55729">
    <property type="entry name" value="Acyl-CoA N-acyltransferases (Nat)"/>
    <property type="match status" value="1"/>
</dbReference>
<dbReference type="Gene3D" id="3.40.630.30">
    <property type="match status" value="1"/>
</dbReference>
<protein>
    <submittedName>
        <fullName evidence="2">GNAT family N-acetyltransferase</fullName>
        <ecNumber evidence="2">2.3.-.-</ecNumber>
    </submittedName>
</protein>
<keyword evidence="2" id="KW-0012">Acyltransferase</keyword>
<gene>
    <name evidence="2" type="ORF">ACFPQ4_05000</name>
</gene>
<evidence type="ECO:0000259" key="1">
    <source>
        <dbReference type="PROSITE" id="PS51186"/>
    </source>
</evidence>
<dbReference type="CDD" id="cd04301">
    <property type="entry name" value="NAT_SF"/>
    <property type="match status" value="1"/>
</dbReference>
<comment type="caution">
    <text evidence="2">The sequence shown here is derived from an EMBL/GenBank/DDBJ whole genome shotgun (WGS) entry which is preliminary data.</text>
</comment>
<dbReference type="EC" id="2.3.-.-" evidence="2"/>
<evidence type="ECO:0000313" key="2">
    <source>
        <dbReference type="EMBL" id="MFC5528813.1"/>
    </source>
</evidence>
<reference evidence="3" key="1">
    <citation type="journal article" date="2019" name="Int. J. Syst. Evol. Microbiol.">
        <title>The Global Catalogue of Microorganisms (GCM) 10K type strain sequencing project: providing services to taxonomists for standard genome sequencing and annotation.</title>
        <authorList>
            <consortium name="The Broad Institute Genomics Platform"/>
            <consortium name="The Broad Institute Genome Sequencing Center for Infectious Disease"/>
            <person name="Wu L."/>
            <person name="Ma J."/>
        </authorList>
    </citation>
    <scope>NUCLEOTIDE SEQUENCE [LARGE SCALE GENOMIC DNA]</scope>
    <source>
        <strain evidence="3">CGMCC 1.18578</strain>
    </source>
</reference>
<organism evidence="2 3">
    <name type="scientific">Cohnella yongneupensis</name>
    <dbReference type="NCBI Taxonomy" id="425006"/>
    <lineage>
        <taxon>Bacteria</taxon>
        <taxon>Bacillati</taxon>
        <taxon>Bacillota</taxon>
        <taxon>Bacilli</taxon>
        <taxon>Bacillales</taxon>
        <taxon>Paenibacillaceae</taxon>
        <taxon>Cohnella</taxon>
    </lineage>
</organism>